<reference evidence="1 2" key="1">
    <citation type="submission" date="2020-05" db="EMBL/GenBank/DDBJ databases">
        <title>Complete genome sequencing of Campylobacter and Arcobacter type strains.</title>
        <authorList>
            <person name="Miller W.G."/>
            <person name="Yee E."/>
        </authorList>
    </citation>
    <scope>NUCLEOTIDE SEQUENCE [LARGE SCALE GENOMIC DNA]</scope>
    <source>
        <strain evidence="1 2">LMG 26156</strain>
    </source>
</reference>
<gene>
    <name evidence="1" type="ORF">AVENP_2136</name>
</gene>
<keyword evidence="2" id="KW-1185">Reference proteome</keyword>
<proteinExistence type="predicted"/>
<protein>
    <submittedName>
        <fullName evidence="1">Uncharacterized protein</fullName>
    </submittedName>
</protein>
<dbReference type="KEGG" id="avp:AVENP_2136"/>
<name>A0AAE7B984_9BACT</name>
<dbReference type="AlphaFoldDB" id="A0AAE7B984"/>
<organism evidence="1 2">
    <name type="scientific">Arcobacter venerupis</name>
    <dbReference type="NCBI Taxonomy" id="1054033"/>
    <lineage>
        <taxon>Bacteria</taxon>
        <taxon>Pseudomonadati</taxon>
        <taxon>Campylobacterota</taxon>
        <taxon>Epsilonproteobacteria</taxon>
        <taxon>Campylobacterales</taxon>
        <taxon>Arcobacteraceae</taxon>
        <taxon>Arcobacter</taxon>
    </lineage>
</organism>
<dbReference type="Proteomes" id="UP000503482">
    <property type="component" value="Chromosome"/>
</dbReference>
<evidence type="ECO:0000313" key="2">
    <source>
        <dbReference type="Proteomes" id="UP000503482"/>
    </source>
</evidence>
<dbReference type="RefSeq" id="WP_128359430.1">
    <property type="nucleotide sequence ID" value="NZ_CP053840.1"/>
</dbReference>
<sequence length="238" mass="27700">MAKDNPARRLLFILEKGKKLSNGDNTKNSWFNLLEIQNRDEQLLFSKLSKVMNLPSNILEDVKRYHPEHLEICNKSISVINHALYNQNLSGQWTTFNQHISDEIINYIKLFATLLDYEYETDLIEEMKLDEIRISVNDLIKEVMSLELDINFKRYLLSYLKKIIDSIDDYKIMGISPIVESLEIVLGHNFMDKKFSENIKESNLSEKFINILEKLNTLIDTGNNLSQITNGLMGLLPK</sequence>
<dbReference type="EMBL" id="CP053840">
    <property type="protein sequence ID" value="QKF67664.1"/>
    <property type="molecule type" value="Genomic_DNA"/>
</dbReference>
<evidence type="ECO:0000313" key="1">
    <source>
        <dbReference type="EMBL" id="QKF67664.1"/>
    </source>
</evidence>
<accession>A0AAE7B984</accession>